<dbReference type="Pfam" id="PF00069">
    <property type="entry name" value="Pkinase"/>
    <property type="match status" value="1"/>
</dbReference>
<dbReference type="InterPro" id="IPR036890">
    <property type="entry name" value="HATPase_C_sf"/>
</dbReference>
<dbReference type="SMART" id="SM00388">
    <property type="entry name" value="HisKA"/>
    <property type="match status" value="1"/>
</dbReference>
<dbReference type="SMART" id="SM00065">
    <property type="entry name" value="GAF"/>
    <property type="match status" value="2"/>
</dbReference>
<dbReference type="InterPro" id="IPR029016">
    <property type="entry name" value="GAF-like_dom_sf"/>
</dbReference>
<dbReference type="SUPFAM" id="SSF55874">
    <property type="entry name" value="ATPase domain of HSP90 chaperone/DNA topoisomerase II/histidine kinase"/>
    <property type="match status" value="1"/>
</dbReference>
<evidence type="ECO:0000313" key="10">
    <source>
        <dbReference type="EMBL" id="PZO43418.1"/>
    </source>
</evidence>
<evidence type="ECO:0000259" key="8">
    <source>
        <dbReference type="PROSITE" id="PS50011"/>
    </source>
</evidence>
<evidence type="ECO:0000256" key="4">
    <source>
        <dbReference type="ARBA" id="ARBA00022679"/>
    </source>
</evidence>
<dbReference type="SUPFAM" id="SSF47384">
    <property type="entry name" value="Homodimeric domain of signal transducing histidine kinase"/>
    <property type="match status" value="1"/>
</dbReference>
<dbReference type="InterPro" id="IPR011009">
    <property type="entry name" value="Kinase-like_dom_sf"/>
</dbReference>
<feature type="coiled-coil region" evidence="7">
    <location>
        <begin position="1804"/>
        <end position="1842"/>
    </location>
</feature>
<keyword evidence="7" id="KW-0175">Coiled coil</keyword>
<reference evidence="10 11" key="2">
    <citation type="submission" date="2018-06" db="EMBL/GenBank/DDBJ databases">
        <title>Metagenomic assembly of (sub)arctic Cyanobacteria and their associated microbiome from non-axenic cultures.</title>
        <authorList>
            <person name="Baurain D."/>
        </authorList>
    </citation>
    <scope>NUCLEOTIDE SEQUENCE [LARGE SCALE GENOMIC DNA]</scope>
    <source>
        <strain evidence="10">ULC066bin1</strain>
    </source>
</reference>
<dbReference type="NCBIfam" id="TIGR00229">
    <property type="entry name" value="sensory_box"/>
    <property type="match status" value="1"/>
</dbReference>
<dbReference type="PANTHER" id="PTHR43642:SF1">
    <property type="entry name" value="HYBRID SIGNAL TRANSDUCTION HISTIDINE KINASE G"/>
    <property type="match status" value="1"/>
</dbReference>
<feature type="domain" description="Histidine kinase" evidence="9">
    <location>
        <begin position="1849"/>
        <end position="2061"/>
    </location>
</feature>
<protein>
    <recommendedName>
        <fullName evidence="2">histidine kinase</fullName>
        <ecNumber evidence="2">2.7.13.3</ecNumber>
    </recommendedName>
</protein>
<sequence>MVNIPEYRVIEKLYESSNSQVYRGIRQQDNLPVILKFLNSEFPTSEIIGRYKLEYEITKSLASNLIVNAYDLTPHQNSFAIILEDFGGASLASIIAMRKLSLMEALTLASQISESVGQIHAANIIHKDINPSNIVFNPETTQLKTIDFGIASTLRRETLVFSHKEVIEGTLAYISPEQTGRMNRSLDYRTDIYSMGVTFYQLLTQRLPFESNDPLELIHHHLALEPIAPHLINPEIPPILSQIVLKLLAKTAEERYQSAWGIKADLDYCLNQLQLSGRIEPFALAQQDIADKFLISEKLYGRTKEIEGLLAAFSRVAAINEDSDRVEMILVSGYSGIGKSRLVQEIHKSIAKSRGYFISGKFDQYQRNIPYLAIIQAFQGLIKQLLTESENSLDKWRSQLIAALGANSHIITQVIPSLAMIIGKQTDKPAISTNILASEAQNRFNRVFQNFIRVFAQPEHPLTIFLDDLQWADRASLRLLEILATTITKQSLLLIGAYRDNEVNTVHPMMQMVDNIQQLNGGEIDKFSLSVLNLTDINQLIADTLHCSETDSRSLAQLVQQKTGGNPFFINEFLKSLYDEKLIRFDYQLCQWQWSIAQIQERGITDNVVSLMTGKIQKLSDRAQHLLQIAACIGNQFDLDTLSLGAELSHVQTVRALKDAIAEGLILPLSNAHQSIHYAIELTNKHCAIAYKFVHDRIQQAAYSLIPDANQAEIHQKIGQQLLKNTSPSELESKIFDIVNQLNLGLDLISSQTEREQLAQLNLLASQKAKASTAYGAALNYAKTGVQLLTELSWQNQYELSLDLYQLAVEAAFLNGDFERMEDWATVIFDRAKTLLDKIGVYEVQIQAFVAKNQRLEAIRIGVDTLKLLEIELPTQPSQTDVGLALQNFQEILTLHRIEDLLELPLMTEPIPLAAVSILLSIAAAAYVASPELYILVVLQLVKLSIAKGNAQGSTYGYASCGLILCGLMNQMELGFQFGQLALGLLERLEAQDLRAKTLVIVNVFVNHWKYHLQETVQPLLNSYTVGIEIGDYEFAAYGLCLHCHHLYFMGKELGGLVLEISNYGTLIRQIKQQTTLDWLLIYHQGILNLLGNSQDPCQLIGEIYNVDTMQPIHIQTGDRSSLHMLHLNQLILCYLFENYNQAIDNASQVSLYQDAAIGLTSYVVFYFYDTLTRLASYGDLAIADREQTTIEINTNQEKIRLWADRAPMNYLHKWHLIEAERYRVLGQILEAMEAYDLAIAGAKQNGYIQEEALANELAAKFYLAQNRVAIAKVYMQEARYCYLQWGASAKVQQLENKYAEILTTASVNKSSRKSISTQSSSNKLESLDLDAVLRASQAINNEIHLDRLLSALMNILIENAGAQTGYLLLPNDLSSHVLSHSEWRIEAIKMINDENVSVMQSIPIDLTSTGSYFSPISLVPISLINYVIRTQERIVLNNATQVGDFQNDPWIVQHQLKSVLCMPLLNQGNLTAIVILENNLITDAFTPERLEILNLLSTQAAISIVKSRLLKQQAELNQSLQAEIYDRQLAEKERDRLIAIIQASTDIIGMSSPDWKVLWNNAQANKIQGLAPDADVSKLNIPTYHPEWALEIIRNQGIPAALQHGTWIGETALLTHEGIEIPVSQMIIAHKSPNGELEYISTIMRDISEAKEREAALMRSEMTLQNLVAGTAAVTGDDFFPALVRHIAEALHVKYALVTELFEEQLHPLAFWAHGAIKPHAKYFPARTPCERALQDGEFICDRLVQQMFPEDIDLVNMQADGYLGIALQDADGNSIGNLCILDVNPLQDIQRARNLLKVFAARASAELQRKAANEALNQLNQSLENRVIQRTAQLESANKELESFSYSVSHDLRAPLRAIDGFSRILQEDYSDRLNSEGSRFLKIVRDNAKRMGELIDDLLNLSRLNRKEITRRSISVNQLIQKLLSNLESEIGDRQIDFIVADLPDCQADISLLTQVWLNLLSNAIKYTSKITNARIEIGYQVVDDETQYFIRDNGAGFDMQYADKLFGVFQRMHLEHEFEGTGIGLAIVQRIIQRHGGRIWAEAAVNQGATFYFTIPD</sequence>
<dbReference type="InterPro" id="IPR005467">
    <property type="entry name" value="His_kinase_dom"/>
</dbReference>
<dbReference type="Pfam" id="PF02518">
    <property type="entry name" value="HATPase_c"/>
    <property type="match status" value="1"/>
</dbReference>
<dbReference type="SMART" id="SM00220">
    <property type="entry name" value="S_TKc"/>
    <property type="match status" value="1"/>
</dbReference>
<dbReference type="SUPFAM" id="SSF55781">
    <property type="entry name" value="GAF domain-like"/>
    <property type="match status" value="2"/>
</dbReference>
<dbReference type="Gene3D" id="1.10.510.10">
    <property type="entry name" value="Transferase(Phosphotransferase) domain 1"/>
    <property type="match status" value="1"/>
</dbReference>
<dbReference type="GO" id="GO:0005524">
    <property type="term" value="F:ATP binding"/>
    <property type="evidence" value="ECO:0007669"/>
    <property type="project" value="InterPro"/>
</dbReference>
<gene>
    <name evidence="10" type="ORF">DCF19_05605</name>
</gene>
<dbReference type="FunFam" id="1.10.287.130:FF:000070">
    <property type="entry name" value="Histidine kinase sensor protein"/>
    <property type="match status" value="1"/>
</dbReference>
<dbReference type="Gene3D" id="3.30.565.10">
    <property type="entry name" value="Histidine kinase-like ATPase, C-terminal domain"/>
    <property type="match status" value="1"/>
</dbReference>
<dbReference type="InterPro" id="IPR035965">
    <property type="entry name" value="PAS-like_dom_sf"/>
</dbReference>
<comment type="catalytic activity">
    <reaction evidence="1">
        <text>ATP + protein L-histidine = ADP + protein N-phospho-L-histidine.</text>
        <dbReference type="EC" id="2.7.13.3"/>
    </reaction>
</comment>
<dbReference type="SMART" id="SM00387">
    <property type="entry name" value="HATPase_c"/>
    <property type="match status" value="1"/>
</dbReference>
<dbReference type="Gene3D" id="3.30.450.20">
    <property type="entry name" value="PAS domain"/>
    <property type="match status" value="1"/>
</dbReference>
<keyword evidence="6" id="KW-0902">Two-component regulatory system</keyword>
<dbReference type="PROSITE" id="PS50011">
    <property type="entry name" value="PROTEIN_KINASE_DOM"/>
    <property type="match status" value="1"/>
</dbReference>
<dbReference type="InterPro" id="IPR027417">
    <property type="entry name" value="P-loop_NTPase"/>
</dbReference>
<name>A0A2W4YKB6_9CYAN</name>
<dbReference type="PANTHER" id="PTHR43642">
    <property type="entry name" value="HYBRID SIGNAL TRANSDUCTION HISTIDINE KINASE G"/>
    <property type="match status" value="1"/>
</dbReference>
<dbReference type="InterPro" id="IPR000014">
    <property type="entry name" value="PAS"/>
</dbReference>
<evidence type="ECO:0000259" key="9">
    <source>
        <dbReference type="PROSITE" id="PS50109"/>
    </source>
</evidence>
<evidence type="ECO:0000256" key="6">
    <source>
        <dbReference type="ARBA" id="ARBA00023012"/>
    </source>
</evidence>
<dbReference type="SUPFAM" id="SSF56112">
    <property type="entry name" value="Protein kinase-like (PK-like)"/>
    <property type="match status" value="1"/>
</dbReference>
<keyword evidence="3" id="KW-0597">Phosphoprotein</keyword>
<evidence type="ECO:0000256" key="3">
    <source>
        <dbReference type="ARBA" id="ARBA00022553"/>
    </source>
</evidence>
<dbReference type="FunFam" id="3.30.565.10:FF:000006">
    <property type="entry name" value="Sensor histidine kinase WalK"/>
    <property type="match status" value="1"/>
</dbReference>
<dbReference type="Gene3D" id="1.10.287.130">
    <property type="match status" value="1"/>
</dbReference>
<keyword evidence="4" id="KW-0808">Transferase</keyword>
<dbReference type="Pfam" id="PF00512">
    <property type="entry name" value="HisKA"/>
    <property type="match status" value="1"/>
</dbReference>
<dbReference type="InterPro" id="IPR004358">
    <property type="entry name" value="Sig_transdc_His_kin-like_C"/>
</dbReference>
<dbReference type="InterPro" id="IPR000719">
    <property type="entry name" value="Prot_kinase_dom"/>
</dbReference>
<dbReference type="Pfam" id="PF01590">
    <property type="entry name" value="GAF"/>
    <property type="match status" value="1"/>
</dbReference>
<reference evidence="10 11" key="1">
    <citation type="submission" date="2018-04" db="EMBL/GenBank/DDBJ databases">
        <authorList>
            <person name="Go L.Y."/>
            <person name="Mitchell J.A."/>
        </authorList>
    </citation>
    <scope>NUCLEOTIDE SEQUENCE [LARGE SCALE GENOMIC DNA]</scope>
    <source>
        <strain evidence="10">ULC066bin1</strain>
    </source>
</reference>
<evidence type="ECO:0000256" key="2">
    <source>
        <dbReference type="ARBA" id="ARBA00012438"/>
    </source>
</evidence>
<dbReference type="EMBL" id="QBML01000005">
    <property type="protein sequence ID" value="PZO43418.1"/>
    <property type="molecule type" value="Genomic_DNA"/>
</dbReference>
<dbReference type="Gene3D" id="3.40.50.300">
    <property type="entry name" value="P-loop containing nucleotide triphosphate hydrolases"/>
    <property type="match status" value="1"/>
</dbReference>
<organism evidence="10 11">
    <name type="scientific">Pseudanabaena frigida</name>
    <dbReference type="NCBI Taxonomy" id="945775"/>
    <lineage>
        <taxon>Bacteria</taxon>
        <taxon>Bacillati</taxon>
        <taxon>Cyanobacteriota</taxon>
        <taxon>Cyanophyceae</taxon>
        <taxon>Pseudanabaenales</taxon>
        <taxon>Pseudanabaenaceae</taxon>
        <taxon>Pseudanabaena</taxon>
    </lineage>
</organism>
<comment type="caution">
    <text evidence="10">The sequence shown here is derived from an EMBL/GenBank/DDBJ whole genome shotgun (WGS) entry which is preliminary data.</text>
</comment>
<dbReference type="Proteomes" id="UP000249467">
    <property type="component" value="Unassembled WGS sequence"/>
</dbReference>
<dbReference type="PROSITE" id="PS50109">
    <property type="entry name" value="HIS_KIN"/>
    <property type="match status" value="1"/>
</dbReference>
<dbReference type="InterPro" id="IPR041664">
    <property type="entry name" value="AAA_16"/>
</dbReference>
<evidence type="ECO:0000313" key="11">
    <source>
        <dbReference type="Proteomes" id="UP000249467"/>
    </source>
</evidence>
<dbReference type="CDD" id="cd00082">
    <property type="entry name" value="HisKA"/>
    <property type="match status" value="1"/>
</dbReference>
<accession>A0A2W4YKB6</accession>
<dbReference type="EC" id="2.7.13.3" evidence="2"/>
<dbReference type="InterPro" id="IPR053159">
    <property type="entry name" value="Hybrid_Histidine_Kinase"/>
</dbReference>
<keyword evidence="5" id="KW-0418">Kinase</keyword>
<dbReference type="InterPro" id="IPR003018">
    <property type="entry name" value="GAF"/>
</dbReference>
<dbReference type="InterPro" id="IPR036097">
    <property type="entry name" value="HisK_dim/P_sf"/>
</dbReference>
<dbReference type="InterPro" id="IPR003594">
    <property type="entry name" value="HATPase_dom"/>
</dbReference>
<dbReference type="Pfam" id="PF13191">
    <property type="entry name" value="AAA_16"/>
    <property type="match status" value="1"/>
</dbReference>
<dbReference type="PRINTS" id="PR00344">
    <property type="entry name" value="BCTRLSENSOR"/>
</dbReference>
<dbReference type="Gene3D" id="3.30.450.40">
    <property type="match status" value="1"/>
</dbReference>
<dbReference type="CDD" id="cd14014">
    <property type="entry name" value="STKc_PknB_like"/>
    <property type="match status" value="1"/>
</dbReference>
<dbReference type="InterPro" id="IPR003661">
    <property type="entry name" value="HisK_dim/P_dom"/>
</dbReference>
<proteinExistence type="predicted"/>
<dbReference type="SUPFAM" id="SSF52540">
    <property type="entry name" value="P-loop containing nucleoside triphosphate hydrolases"/>
    <property type="match status" value="1"/>
</dbReference>
<dbReference type="CDD" id="cd16921">
    <property type="entry name" value="HATPase_FilI-like"/>
    <property type="match status" value="1"/>
</dbReference>
<dbReference type="SUPFAM" id="SSF55785">
    <property type="entry name" value="PYP-like sensor domain (PAS domain)"/>
    <property type="match status" value="1"/>
</dbReference>
<feature type="domain" description="Protein kinase" evidence="8">
    <location>
        <begin position="7"/>
        <end position="283"/>
    </location>
</feature>
<evidence type="ECO:0000256" key="5">
    <source>
        <dbReference type="ARBA" id="ARBA00022777"/>
    </source>
</evidence>
<evidence type="ECO:0000256" key="1">
    <source>
        <dbReference type="ARBA" id="ARBA00000085"/>
    </source>
</evidence>
<dbReference type="GO" id="GO:0000155">
    <property type="term" value="F:phosphorelay sensor kinase activity"/>
    <property type="evidence" value="ECO:0007669"/>
    <property type="project" value="InterPro"/>
</dbReference>
<evidence type="ECO:0000256" key="7">
    <source>
        <dbReference type="SAM" id="Coils"/>
    </source>
</evidence>